<evidence type="ECO:0000313" key="1">
    <source>
        <dbReference type="EMBL" id="VVQ08642.1"/>
    </source>
</evidence>
<dbReference type="InterPro" id="IPR008727">
    <property type="entry name" value="PAAR_motif"/>
</dbReference>
<protein>
    <recommendedName>
        <fullName evidence="3">PAAR domain-containing protein</fullName>
    </recommendedName>
</protein>
<organism evidence="1 2">
    <name type="scientific">Pseudomonas fluorescens</name>
    <dbReference type="NCBI Taxonomy" id="294"/>
    <lineage>
        <taxon>Bacteria</taxon>
        <taxon>Pseudomonadati</taxon>
        <taxon>Pseudomonadota</taxon>
        <taxon>Gammaproteobacteria</taxon>
        <taxon>Pseudomonadales</taxon>
        <taxon>Pseudomonadaceae</taxon>
        <taxon>Pseudomonas</taxon>
    </lineage>
</organism>
<evidence type="ECO:0000313" key="2">
    <source>
        <dbReference type="Proteomes" id="UP000381378"/>
    </source>
</evidence>
<dbReference type="CDD" id="cd14744">
    <property type="entry name" value="PAAR_CT_2"/>
    <property type="match status" value="1"/>
</dbReference>
<accession>A0A5E7UB67</accession>
<name>A0A5E7UB67_PSEFL</name>
<dbReference type="RefSeq" id="WP_150786762.1">
    <property type="nucleotide sequence ID" value="NZ_CABVJF010000012.1"/>
</dbReference>
<dbReference type="OrthoDB" id="9204728at2"/>
<proteinExistence type="predicted"/>
<dbReference type="Proteomes" id="UP000381378">
    <property type="component" value="Unassembled WGS sequence"/>
</dbReference>
<dbReference type="EMBL" id="CABVJF010000012">
    <property type="protein sequence ID" value="VVQ08642.1"/>
    <property type="molecule type" value="Genomic_DNA"/>
</dbReference>
<evidence type="ECO:0008006" key="3">
    <source>
        <dbReference type="Google" id="ProtNLM"/>
    </source>
</evidence>
<dbReference type="Pfam" id="PF05488">
    <property type="entry name" value="PAAR_motif"/>
    <property type="match status" value="1"/>
</dbReference>
<gene>
    <name evidence="1" type="ORF">PS928_03399</name>
</gene>
<reference evidence="1 2" key="1">
    <citation type="submission" date="2019-09" db="EMBL/GenBank/DDBJ databases">
        <authorList>
            <person name="Chandra G."/>
            <person name="Truman W A."/>
        </authorList>
    </citation>
    <scope>NUCLEOTIDE SEQUENCE [LARGE SCALE GENOMIC DNA]</scope>
    <source>
        <strain evidence="1">PS928</strain>
    </source>
</reference>
<dbReference type="AlphaFoldDB" id="A0A5E7UB67"/>
<sequence>MNEGYFIGLNDKTTCGGKVLDGDTRVMMFGLAHAREGDRVTCGADGETYRIVGGISHMISHGKHVAGTLDSYSSELGGKGGEFAGEKIYEVQLP</sequence>